<name>A0A2G3E6L7_9FIRM</name>
<dbReference type="SUPFAM" id="SSF56784">
    <property type="entry name" value="HAD-like"/>
    <property type="match status" value="1"/>
</dbReference>
<feature type="active site" description="Nucleophile" evidence="2">
    <location>
        <position position="6"/>
    </location>
</feature>
<dbReference type="PANTHER" id="PTHR35134:SF2">
    <property type="entry name" value="NUCLEOTIDASE YQFW-RELATED"/>
    <property type="match status" value="1"/>
</dbReference>
<dbReference type="InterPro" id="IPR023214">
    <property type="entry name" value="HAD_sf"/>
</dbReference>
<dbReference type="RefSeq" id="WP_099385276.1">
    <property type="nucleotide sequence ID" value="NZ_JANSWH010000066.1"/>
</dbReference>
<dbReference type="GO" id="GO:0009264">
    <property type="term" value="P:deoxyribonucleotide catabolic process"/>
    <property type="evidence" value="ECO:0007669"/>
    <property type="project" value="InterPro"/>
</dbReference>
<evidence type="ECO:0000256" key="1">
    <source>
        <dbReference type="ARBA" id="ARBA00009589"/>
    </source>
</evidence>
<dbReference type="Pfam" id="PF06941">
    <property type="entry name" value="NT5C"/>
    <property type="match status" value="1"/>
</dbReference>
<sequence length="197" mass="23615">MRIYVDFDDCLCETAQAFTKIAFRLFGKRVPYEEVRFFNLKESFDLNEEEYEQMMEEGHKPEILLSYRETPGASEVINALLDEGHEVCIITGRPVMTYEPSRKWLDEHGLNRVELFFLDKYGRDTFYQKGSYNLELEDFYGMHFDYAVEDSPLAFQYLDHFPDMKVMVFDRPWNRECQLADRYLRCADWNAIRRAIK</sequence>
<dbReference type="EMBL" id="PDYG01000003">
    <property type="protein sequence ID" value="PHU38723.1"/>
    <property type="molecule type" value="Genomic_DNA"/>
</dbReference>
<organism evidence="3 4">
    <name type="scientific">Agathobacter ruminis</name>
    <dbReference type="NCBI Taxonomy" id="1712665"/>
    <lineage>
        <taxon>Bacteria</taxon>
        <taxon>Bacillati</taxon>
        <taxon>Bacillota</taxon>
        <taxon>Clostridia</taxon>
        <taxon>Lachnospirales</taxon>
        <taxon>Lachnospiraceae</taxon>
        <taxon>Agathobacter</taxon>
    </lineage>
</organism>
<protein>
    <submittedName>
        <fullName evidence="3">2-dehydropantoate 2-reductase</fullName>
    </submittedName>
</protein>
<evidence type="ECO:0000313" key="3">
    <source>
        <dbReference type="EMBL" id="PHU38723.1"/>
    </source>
</evidence>
<gene>
    <name evidence="3" type="ORF">CSX02_00840</name>
</gene>
<dbReference type="AlphaFoldDB" id="A0A2G3E6L7"/>
<comment type="similarity">
    <text evidence="1">Belongs to the 5'(3')-deoxyribonucleotidase family.</text>
</comment>
<dbReference type="PANTHER" id="PTHR35134">
    <property type="entry name" value="NUCLEOTIDASE YQFW-RELATED"/>
    <property type="match status" value="1"/>
</dbReference>
<keyword evidence="4" id="KW-1185">Reference proteome</keyword>
<dbReference type="GO" id="GO:0008253">
    <property type="term" value="F:5'-nucleotidase activity"/>
    <property type="evidence" value="ECO:0007669"/>
    <property type="project" value="InterPro"/>
</dbReference>
<dbReference type="Gene3D" id="3.40.50.1000">
    <property type="entry name" value="HAD superfamily/HAD-like"/>
    <property type="match status" value="1"/>
</dbReference>
<comment type="caution">
    <text evidence="3">The sequence shown here is derived from an EMBL/GenBank/DDBJ whole genome shotgun (WGS) entry which is preliminary data.</text>
</comment>
<reference evidence="3 4" key="1">
    <citation type="submission" date="2017-10" db="EMBL/GenBank/DDBJ databases">
        <title>Resolving the taxonomy of Roseburia spp., Eubacterium rectale and Agathobacter spp. through phylogenomic analysis.</title>
        <authorList>
            <person name="Sheridan P.O."/>
            <person name="Walker A.W."/>
            <person name="Duncan S.H."/>
            <person name="Scott K.P."/>
            <person name="Toole P.W.O."/>
            <person name="Luis P."/>
            <person name="Flint H.J."/>
        </authorList>
    </citation>
    <scope>NUCLEOTIDE SEQUENCE [LARGE SCALE GENOMIC DNA]</scope>
    <source>
        <strain evidence="3 4">JK623</strain>
    </source>
</reference>
<evidence type="ECO:0000313" key="4">
    <source>
        <dbReference type="Proteomes" id="UP000224563"/>
    </source>
</evidence>
<dbReference type="InterPro" id="IPR052419">
    <property type="entry name" value="5_3-deoxyribonucleotidase-like"/>
</dbReference>
<feature type="active site" description="Proton donor" evidence="2">
    <location>
        <position position="8"/>
    </location>
</feature>
<evidence type="ECO:0000256" key="2">
    <source>
        <dbReference type="PIRSR" id="PIRSR610708-1"/>
    </source>
</evidence>
<dbReference type="InterPro" id="IPR010708">
    <property type="entry name" value="5'(3')-deoxyribonucleotidase"/>
</dbReference>
<proteinExistence type="inferred from homology"/>
<reference evidence="3 4" key="2">
    <citation type="submission" date="2017-10" db="EMBL/GenBank/DDBJ databases">
        <authorList>
            <person name="Banno H."/>
            <person name="Chua N.-H."/>
        </authorList>
    </citation>
    <scope>NUCLEOTIDE SEQUENCE [LARGE SCALE GENOMIC DNA]</scope>
    <source>
        <strain evidence="3 4">JK623</strain>
    </source>
</reference>
<dbReference type="Proteomes" id="UP000224563">
    <property type="component" value="Unassembled WGS sequence"/>
</dbReference>
<dbReference type="InterPro" id="IPR036412">
    <property type="entry name" value="HAD-like_sf"/>
</dbReference>
<accession>A0A2G3E6L7</accession>